<gene>
    <name evidence="2" type="ORF">CQ13_34180</name>
</gene>
<dbReference type="Proteomes" id="UP000052023">
    <property type="component" value="Unassembled WGS sequence"/>
</dbReference>
<sequence>MSRSARATPKSPLAAGTGHQMPHQDHFRGLALSPYFVFSRRPSPLPAPYYIFGYAFTRPPLAKPAL</sequence>
<evidence type="ECO:0000256" key="1">
    <source>
        <dbReference type="SAM" id="MobiDB-lite"/>
    </source>
</evidence>
<evidence type="ECO:0000313" key="3">
    <source>
        <dbReference type="Proteomes" id="UP000052023"/>
    </source>
</evidence>
<dbReference type="RefSeq" id="WP_057846767.1">
    <property type="nucleotide sequence ID" value="NZ_LLYA01000189.1"/>
</dbReference>
<evidence type="ECO:0000313" key="2">
    <source>
        <dbReference type="EMBL" id="KRR19212.1"/>
    </source>
</evidence>
<organism evidence="2 3">
    <name type="scientific">Bradyrhizobium retamae</name>
    <dbReference type="NCBI Taxonomy" id="1300035"/>
    <lineage>
        <taxon>Bacteria</taxon>
        <taxon>Pseudomonadati</taxon>
        <taxon>Pseudomonadota</taxon>
        <taxon>Alphaproteobacteria</taxon>
        <taxon>Hyphomicrobiales</taxon>
        <taxon>Nitrobacteraceae</taxon>
        <taxon>Bradyrhizobium</taxon>
    </lineage>
</organism>
<proteinExistence type="predicted"/>
<name>A0A0R3MGY9_9BRAD</name>
<protein>
    <submittedName>
        <fullName evidence="2">Uncharacterized protein</fullName>
    </submittedName>
</protein>
<comment type="caution">
    <text evidence="2">The sequence shown here is derived from an EMBL/GenBank/DDBJ whole genome shotgun (WGS) entry which is preliminary data.</text>
</comment>
<accession>A0A0R3MGY9</accession>
<feature type="region of interest" description="Disordered" evidence="1">
    <location>
        <begin position="1"/>
        <end position="24"/>
    </location>
</feature>
<reference evidence="2 3" key="1">
    <citation type="submission" date="2014-03" db="EMBL/GenBank/DDBJ databases">
        <title>Bradyrhizobium valentinum sp. nov., isolated from effective nodules of Lupinus mariae-josephae, a lupine endemic of basic-lime soils in Eastern Spain.</title>
        <authorList>
            <person name="Duran D."/>
            <person name="Rey L."/>
            <person name="Navarro A."/>
            <person name="Busquets A."/>
            <person name="Imperial J."/>
            <person name="Ruiz-Argueso T."/>
        </authorList>
    </citation>
    <scope>NUCLEOTIDE SEQUENCE [LARGE SCALE GENOMIC DNA]</scope>
    <source>
        <strain evidence="2 3">Ro19</strain>
    </source>
</reference>
<dbReference type="AlphaFoldDB" id="A0A0R3MGY9"/>
<dbReference type="EMBL" id="LLYA01000189">
    <property type="protein sequence ID" value="KRR19212.1"/>
    <property type="molecule type" value="Genomic_DNA"/>
</dbReference>
<keyword evidence="3" id="KW-1185">Reference proteome</keyword>